<dbReference type="AlphaFoldDB" id="A0A1Q8Q9Q6"/>
<comment type="caution">
    <text evidence="1">The sequence shown here is derived from an EMBL/GenBank/DDBJ whole genome shotgun (WGS) entry which is preliminary data.</text>
</comment>
<dbReference type="Proteomes" id="UP000185568">
    <property type="component" value="Unassembled WGS sequence"/>
</dbReference>
<dbReference type="PANTHER" id="PTHR37171">
    <property type="entry name" value="SERINE/THREONINE-PROTEIN KINASE YRZF-RELATED"/>
    <property type="match status" value="1"/>
</dbReference>
<keyword evidence="1" id="KW-0808">Transferase</keyword>
<sequence length="214" mass="24645">MKRYKTLAESVRFRREHGTWKPIAHDECLSFGGEGRSAVVYRIEGTDKALKVFYPDKVHIAKEEADIYKLLSGISAFPALHESGGTYIVIDWIDGKTLFQCLEEGIDIPVELIQEADKAILAARKRGLNPSDVHLRNIMVADSGQIVLIDVARFRQTKDCMNWEDLKTAYTHFYTKPFFPKRIPKRLLNIIGVMYKKRLLPIYWRKAKGIIQHP</sequence>
<gene>
    <name evidence="1" type="ORF">BTO30_01225</name>
</gene>
<organism evidence="1 2">
    <name type="scientific">Domibacillus antri</name>
    <dbReference type="NCBI Taxonomy" id="1714264"/>
    <lineage>
        <taxon>Bacteria</taxon>
        <taxon>Bacillati</taxon>
        <taxon>Bacillota</taxon>
        <taxon>Bacilli</taxon>
        <taxon>Bacillales</taxon>
        <taxon>Bacillaceae</taxon>
        <taxon>Domibacillus</taxon>
    </lineage>
</organism>
<dbReference type="InterPro" id="IPR011009">
    <property type="entry name" value="Kinase-like_dom_sf"/>
</dbReference>
<dbReference type="STRING" id="1714264.BTO30_01225"/>
<dbReference type="PANTHER" id="PTHR37171:SF1">
    <property type="entry name" value="SERINE_THREONINE-PROTEIN KINASE YRZF-RELATED"/>
    <property type="match status" value="1"/>
</dbReference>
<dbReference type="Gene3D" id="1.10.510.10">
    <property type="entry name" value="Transferase(Phosphotransferase) domain 1"/>
    <property type="match status" value="1"/>
</dbReference>
<keyword evidence="1" id="KW-0723">Serine/threonine-protein kinase</keyword>
<dbReference type="SUPFAM" id="SSF56112">
    <property type="entry name" value="Protein kinase-like (PK-like)"/>
    <property type="match status" value="1"/>
</dbReference>
<protein>
    <submittedName>
        <fullName evidence="1">Serine/threonine protein kinase</fullName>
    </submittedName>
</protein>
<evidence type="ECO:0000313" key="2">
    <source>
        <dbReference type="Proteomes" id="UP000185568"/>
    </source>
</evidence>
<dbReference type="EMBL" id="MSDU01000003">
    <property type="protein sequence ID" value="OLN24070.1"/>
    <property type="molecule type" value="Genomic_DNA"/>
</dbReference>
<reference evidence="1 2" key="1">
    <citation type="submission" date="2016-12" db="EMBL/GenBank/DDBJ databases">
        <title>Domibacillus antri genome sequencing.</title>
        <authorList>
            <person name="Verma A."/>
            <person name="Krishnamurthi S."/>
        </authorList>
    </citation>
    <scope>NUCLEOTIDE SEQUENCE [LARGE SCALE GENOMIC DNA]</scope>
    <source>
        <strain evidence="1 2">XD80</strain>
    </source>
</reference>
<dbReference type="GO" id="GO:0004674">
    <property type="term" value="F:protein serine/threonine kinase activity"/>
    <property type="evidence" value="ECO:0007669"/>
    <property type="project" value="UniProtKB-KW"/>
</dbReference>
<proteinExistence type="predicted"/>
<name>A0A1Q8Q9Q6_9BACI</name>
<keyword evidence="1" id="KW-0418">Kinase</keyword>
<evidence type="ECO:0000313" key="1">
    <source>
        <dbReference type="EMBL" id="OLN24070.1"/>
    </source>
</evidence>
<dbReference type="InterPro" id="IPR052396">
    <property type="entry name" value="Meiotic_Drive_Suppr_Kinase"/>
</dbReference>
<keyword evidence="2" id="KW-1185">Reference proteome</keyword>
<accession>A0A1Q8Q9Q6</accession>